<feature type="domain" description="A20-type" evidence="5">
    <location>
        <begin position="12"/>
        <end position="46"/>
    </location>
</feature>
<feature type="region of interest" description="Disordered" evidence="4">
    <location>
        <begin position="60"/>
        <end position="139"/>
    </location>
</feature>
<dbReference type="EMBL" id="JALLAZ020001002">
    <property type="protein sequence ID" value="KAL3782732.1"/>
    <property type="molecule type" value="Genomic_DNA"/>
</dbReference>
<evidence type="ECO:0000256" key="2">
    <source>
        <dbReference type="ARBA" id="ARBA00022771"/>
    </source>
</evidence>
<evidence type="ECO:0000259" key="5">
    <source>
        <dbReference type="PROSITE" id="PS51036"/>
    </source>
</evidence>
<keyword evidence="2" id="KW-0863">Zinc-finger</keyword>
<name>A0ABD3P4U4_9STRA</name>
<keyword evidence="7" id="KW-1185">Reference proteome</keyword>
<comment type="caution">
    <text evidence="6">The sequence shown here is derived from an EMBL/GenBank/DDBJ whole genome shotgun (WGS) entry which is preliminary data.</text>
</comment>
<dbReference type="GO" id="GO:0008270">
    <property type="term" value="F:zinc ion binding"/>
    <property type="evidence" value="ECO:0007669"/>
    <property type="project" value="UniProtKB-KW"/>
</dbReference>
<evidence type="ECO:0000256" key="1">
    <source>
        <dbReference type="ARBA" id="ARBA00022723"/>
    </source>
</evidence>
<reference evidence="6 7" key="1">
    <citation type="submission" date="2024-10" db="EMBL/GenBank/DDBJ databases">
        <title>Updated reference genomes for cyclostephanoid diatoms.</title>
        <authorList>
            <person name="Roberts W.R."/>
            <person name="Alverson A.J."/>
        </authorList>
    </citation>
    <scope>NUCLEOTIDE SEQUENCE [LARGE SCALE GENOMIC DNA]</scope>
    <source>
        <strain evidence="6 7">AJA276-08</strain>
    </source>
</reference>
<sequence length="139" mass="14198">MNDQNETTTSTPSEPKLCKAGCGFFGSNATGDCCSKCWNEMRKKEGGAFAAAPAAAASVVAQPDPTATHAPAPSPAASPTPADATAAASPSKKKKKKKASYKNMLAGMMEGSGTRDAEKEKESIKKVTGGGAFVKVDKI</sequence>
<keyword evidence="3" id="KW-0862">Zinc</keyword>
<dbReference type="InterPro" id="IPR002653">
    <property type="entry name" value="Znf_A20"/>
</dbReference>
<proteinExistence type="predicted"/>
<dbReference type="AlphaFoldDB" id="A0ABD3P4U4"/>
<feature type="compositionally biased region" description="Basic and acidic residues" evidence="4">
    <location>
        <begin position="113"/>
        <end position="125"/>
    </location>
</feature>
<evidence type="ECO:0000256" key="3">
    <source>
        <dbReference type="ARBA" id="ARBA00022833"/>
    </source>
</evidence>
<accession>A0ABD3P4U4</accession>
<organism evidence="6 7">
    <name type="scientific">Stephanodiscus triporus</name>
    <dbReference type="NCBI Taxonomy" id="2934178"/>
    <lineage>
        <taxon>Eukaryota</taxon>
        <taxon>Sar</taxon>
        <taxon>Stramenopiles</taxon>
        <taxon>Ochrophyta</taxon>
        <taxon>Bacillariophyta</taxon>
        <taxon>Coscinodiscophyceae</taxon>
        <taxon>Thalassiosirophycidae</taxon>
        <taxon>Stephanodiscales</taxon>
        <taxon>Stephanodiscaceae</taxon>
        <taxon>Stephanodiscus</taxon>
    </lineage>
</organism>
<gene>
    <name evidence="6" type="ORF">ACHAW5_006728</name>
</gene>
<dbReference type="PROSITE" id="PS51036">
    <property type="entry name" value="ZF_A20"/>
    <property type="match status" value="1"/>
</dbReference>
<evidence type="ECO:0000313" key="7">
    <source>
        <dbReference type="Proteomes" id="UP001530315"/>
    </source>
</evidence>
<dbReference type="Pfam" id="PF01754">
    <property type="entry name" value="zf-A20"/>
    <property type="match status" value="1"/>
</dbReference>
<dbReference type="Gene3D" id="1.20.5.4770">
    <property type="match status" value="1"/>
</dbReference>
<dbReference type="SMART" id="SM00259">
    <property type="entry name" value="ZnF_A20"/>
    <property type="match status" value="1"/>
</dbReference>
<protein>
    <recommendedName>
        <fullName evidence="5">A20-type domain-containing protein</fullName>
    </recommendedName>
</protein>
<dbReference type="SUPFAM" id="SSF57716">
    <property type="entry name" value="Glucocorticoid receptor-like (DNA-binding domain)"/>
    <property type="match status" value="1"/>
</dbReference>
<feature type="compositionally biased region" description="Low complexity" evidence="4">
    <location>
        <begin position="60"/>
        <end position="71"/>
    </location>
</feature>
<keyword evidence="1" id="KW-0479">Metal-binding</keyword>
<feature type="compositionally biased region" description="Basic residues" evidence="4">
    <location>
        <begin position="91"/>
        <end position="100"/>
    </location>
</feature>
<evidence type="ECO:0000313" key="6">
    <source>
        <dbReference type="EMBL" id="KAL3782732.1"/>
    </source>
</evidence>
<feature type="compositionally biased region" description="Low complexity" evidence="4">
    <location>
        <begin position="79"/>
        <end position="90"/>
    </location>
</feature>
<dbReference type="Proteomes" id="UP001530315">
    <property type="component" value="Unassembled WGS sequence"/>
</dbReference>
<evidence type="ECO:0000256" key="4">
    <source>
        <dbReference type="SAM" id="MobiDB-lite"/>
    </source>
</evidence>